<protein>
    <submittedName>
        <fullName evidence="2">Predicted kinase, aminoglycoside phosphotransferase (APT) family</fullName>
    </submittedName>
</protein>
<gene>
    <name evidence="2" type="ORF">SAMN04488035_0546</name>
</gene>
<evidence type="ECO:0000259" key="1">
    <source>
        <dbReference type="Pfam" id="PF01636"/>
    </source>
</evidence>
<dbReference type="InterPro" id="IPR002575">
    <property type="entry name" value="Aminoglycoside_PTrfase"/>
</dbReference>
<dbReference type="Gene3D" id="3.90.1200.10">
    <property type="match status" value="1"/>
</dbReference>
<dbReference type="SUPFAM" id="SSF56112">
    <property type="entry name" value="Protein kinase-like (PK-like)"/>
    <property type="match status" value="1"/>
</dbReference>
<dbReference type="Proteomes" id="UP000198520">
    <property type="component" value="Unassembled WGS sequence"/>
</dbReference>
<dbReference type="RefSeq" id="WP_093374815.1">
    <property type="nucleotide sequence ID" value="NZ_BNAN01000001.1"/>
</dbReference>
<feature type="domain" description="Aminoglycoside phosphotransferase" evidence="1">
    <location>
        <begin position="23"/>
        <end position="249"/>
    </location>
</feature>
<dbReference type="Pfam" id="PF01636">
    <property type="entry name" value="APH"/>
    <property type="match status" value="1"/>
</dbReference>
<reference evidence="3" key="1">
    <citation type="submission" date="2016-10" db="EMBL/GenBank/DDBJ databases">
        <authorList>
            <person name="Varghese N."/>
            <person name="Submissions S."/>
        </authorList>
    </citation>
    <scope>NUCLEOTIDE SEQUENCE [LARGE SCALE GENOMIC DNA]</scope>
    <source>
        <strain evidence="3">DSM 19083</strain>
    </source>
</reference>
<dbReference type="STRING" id="285351.SAMN04488035_0546"/>
<dbReference type="EMBL" id="FONZ01000001">
    <property type="protein sequence ID" value="SFE79415.1"/>
    <property type="molecule type" value="Genomic_DNA"/>
</dbReference>
<keyword evidence="2" id="KW-0808">Transferase</keyword>
<dbReference type="PANTHER" id="PTHR21310:SF15">
    <property type="entry name" value="AMINOGLYCOSIDE PHOSPHOTRANSFERASE DOMAIN-CONTAINING PROTEIN"/>
    <property type="match status" value="1"/>
</dbReference>
<dbReference type="AlphaFoldDB" id="A0A1I2DFN0"/>
<proteinExistence type="predicted"/>
<dbReference type="PANTHER" id="PTHR21310">
    <property type="entry name" value="AMINOGLYCOSIDE PHOSPHOTRANSFERASE-RELATED-RELATED"/>
    <property type="match status" value="1"/>
</dbReference>
<sequence>MSRSALNLAALSTVAVPGMDVVDVRPVRSDGDDDVAVVIDAARRHWVVRSPQDAAAGARLEAEMVLVGSLVPLVDDGTLPFAVPEPAGFAPLPEGGRAVVHPEVPGRPLHASSMQPGPGLAAAVGRAIAAIHELPAALVEDAGLPSYTAAEYRERRLAEVDEAARTGRVPARLLRRWEAALENVALWRFQPTVVHGDLDDEHILVAQNQVNGIVGWGEARVADPADDLAWLLATVPPEAVESILEAYQLRRTEQRDAHLVERALLAGELAVARWLMHGVRTGQSDVVDDAVEMLLDLDQTTSREGAAEDD</sequence>
<dbReference type="InterPro" id="IPR051678">
    <property type="entry name" value="AGP_Transferase"/>
</dbReference>
<accession>A0A1I2DFN0</accession>
<keyword evidence="2" id="KW-0418">Kinase</keyword>
<dbReference type="OrthoDB" id="3239865at2"/>
<dbReference type="InterPro" id="IPR011009">
    <property type="entry name" value="Kinase-like_dom_sf"/>
</dbReference>
<keyword evidence="3" id="KW-1185">Reference proteome</keyword>
<dbReference type="GO" id="GO:0016301">
    <property type="term" value="F:kinase activity"/>
    <property type="evidence" value="ECO:0007669"/>
    <property type="project" value="UniProtKB-KW"/>
</dbReference>
<evidence type="ECO:0000313" key="2">
    <source>
        <dbReference type="EMBL" id="SFE79415.1"/>
    </source>
</evidence>
<organism evidence="2 3">
    <name type="scientific">Flavimobilis marinus</name>
    <dbReference type="NCBI Taxonomy" id="285351"/>
    <lineage>
        <taxon>Bacteria</taxon>
        <taxon>Bacillati</taxon>
        <taxon>Actinomycetota</taxon>
        <taxon>Actinomycetes</taxon>
        <taxon>Micrococcales</taxon>
        <taxon>Jonesiaceae</taxon>
        <taxon>Flavimobilis</taxon>
    </lineage>
</organism>
<name>A0A1I2DFN0_9MICO</name>
<evidence type="ECO:0000313" key="3">
    <source>
        <dbReference type="Proteomes" id="UP000198520"/>
    </source>
</evidence>